<dbReference type="Proteomes" id="UP000600101">
    <property type="component" value="Unassembled WGS sequence"/>
</dbReference>
<feature type="region of interest" description="Disordered" evidence="1">
    <location>
        <begin position="310"/>
        <end position="353"/>
    </location>
</feature>
<evidence type="ECO:0000313" key="3">
    <source>
        <dbReference type="Proteomes" id="UP000600101"/>
    </source>
</evidence>
<sequence length="353" mass="37947">MAGDRNESPKERAPLLLVFADLAPRVAALIRARPLLIARLIVAPREAIHSIGAFLHLAPDAVGSDADVATIINETDPRELLNAALPACPARLYRALDRAGDRVRERRFYEKLAAVCGGPFADRLLDGALDDIRVGHFEALSRMDPALGAIRSALPENTYLVEGIDSLVAFLRARGALRDGDLRLPPGAGLPAITRRLRAALSRIEAPDPGFNPPPPFRLLRTSDELQRVGKTFGTCVALPQWGSAQHHFHLLDGTGVYLASDEPPLLVSLRRAADRVWYFDQAAGPGNETPPAGMKAGLLRDSRATGLTIVTADPQSSLARLEQETRRSRRAGGAEVDLGGEGDGQDDDEIAA</sequence>
<name>A0A9X0R3W9_9PROT</name>
<dbReference type="AlphaFoldDB" id="A0A9X0R3W9"/>
<protein>
    <submittedName>
        <fullName evidence="2">Uncharacterized protein</fullName>
    </submittedName>
</protein>
<organism evidence="2 3">
    <name type="scientific">Siccirubricoccus deserti</name>
    <dbReference type="NCBI Taxonomy" id="2013562"/>
    <lineage>
        <taxon>Bacteria</taxon>
        <taxon>Pseudomonadati</taxon>
        <taxon>Pseudomonadota</taxon>
        <taxon>Alphaproteobacteria</taxon>
        <taxon>Acetobacterales</taxon>
        <taxon>Roseomonadaceae</taxon>
        <taxon>Siccirubricoccus</taxon>
    </lineage>
</organism>
<gene>
    <name evidence="2" type="ORF">H7965_27345</name>
</gene>
<reference evidence="2" key="1">
    <citation type="submission" date="2020-08" db="EMBL/GenBank/DDBJ databases">
        <authorList>
            <person name="Hu Y."/>
            <person name="Nguyen S.V."/>
            <person name="Li F."/>
            <person name="Fanning S."/>
        </authorList>
    </citation>
    <scope>NUCLEOTIDE SEQUENCE</scope>
    <source>
        <strain evidence="2">SYSU D8009</strain>
    </source>
</reference>
<keyword evidence="3" id="KW-1185">Reference proteome</keyword>
<evidence type="ECO:0000256" key="1">
    <source>
        <dbReference type="SAM" id="MobiDB-lite"/>
    </source>
</evidence>
<evidence type="ECO:0000313" key="2">
    <source>
        <dbReference type="EMBL" id="MBC4018964.1"/>
    </source>
</evidence>
<dbReference type="RefSeq" id="WP_186773704.1">
    <property type="nucleotide sequence ID" value="NZ_JACOMF010000099.1"/>
</dbReference>
<accession>A0A9X0R3W9</accession>
<comment type="caution">
    <text evidence="2">The sequence shown here is derived from an EMBL/GenBank/DDBJ whole genome shotgun (WGS) entry which is preliminary data.</text>
</comment>
<dbReference type="EMBL" id="JACOMF010000099">
    <property type="protein sequence ID" value="MBC4018964.1"/>
    <property type="molecule type" value="Genomic_DNA"/>
</dbReference>
<proteinExistence type="predicted"/>
<feature type="compositionally biased region" description="Acidic residues" evidence="1">
    <location>
        <begin position="339"/>
        <end position="353"/>
    </location>
</feature>